<dbReference type="InterPro" id="IPR000801">
    <property type="entry name" value="Esterase-like"/>
</dbReference>
<dbReference type="Pfam" id="PF00756">
    <property type="entry name" value="Esterase"/>
    <property type="match status" value="1"/>
</dbReference>
<name>A0A0P9D720_9CHLR</name>
<dbReference type="PANTHER" id="PTHR48098">
    <property type="entry name" value="ENTEROCHELIN ESTERASE-RELATED"/>
    <property type="match status" value="1"/>
</dbReference>
<evidence type="ECO:0000313" key="1">
    <source>
        <dbReference type="EMBL" id="KPV48390.1"/>
    </source>
</evidence>
<dbReference type="AlphaFoldDB" id="A0A0P9D720"/>
<feature type="non-terminal residue" evidence="1">
    <location>
        <position position="153"/>
    </location>
</feature>
<evidence type="ECO:0008006" key="3">
    <source>
        <dbReference type="Google" id="ProtNLM"/>
    </source>
</evidence>
<dbReference type="SUPFAM" id="SSF53474">
    <property type="entry name" value="alpha/beta-Hydrolases"/>
    <property type="match status" value="1"/>
</dbReference>
<dbReference type="Proteomes" id="UP000050509">
    <property type="component" value="Unassembled WGS sequence"/>
</dbReference>
<accession>A0A0P9D720</accession>
<gene>
    <name evidence="1" type="ORF">SE17_38335</name>
</gene>
<reference evidence="1 2" key="1">
    <citation type="submission" date="2015-09" db="EMBL/GenBank/DDBJ databases">
        <title>Draft genome sequence of Kouleothrix aurantiaca JCM 19913.</title>
        <authorList>
            <person name="Hemp J."/>
        </authorList>
    </citation>
    <scope>NUCLEOTIDE SEQUENCE [LARGE SCALE GENOMIC DNA]</scope>
    <source>
        <strain evidence="1 2">COM-B</strain>
    </source>
</reference>
<dbReference type="PANTHER" id="PTHR48098:SF3">
    <property type="entry name" value="IRON(III) ENTEROBACTIN ESTERASE"/>
    <property type="match status" value="1"/>
</dbReference>
<comment type="caution">
    <text evidence="1">The sequence shown here is derived from an EMBL/GenBank/DDBJ whole genome shotgun (WGS) entry which is preliminary data.</text>
</comment>
<sequence>MPQAGVPRGTITRASWTSSAIYPGTARDYWLYVPQQYAAAQPACLMIFQDGERYLRPAFNANFVFDNLIHRGEMPVTLGLFINAGSPGPGNPVYGGDDNRSFEYDSLGDAYARFLLEEILPPIQAQYAITSNPAGRALCGYSSGGICAFTAAW</sequence>
<dbReference type="PATRIC" id="fig|186479.3.peg.5526"/>
<dbReference type="InterPro" id="IPR029058">
    <property type="entry name" value="AB_hydrolase_fold"/>
</dbReference>
<keyword evidence="2" id="KW-1185">Reference proteome</keyword>
<organism evidence="1 2">
    <name type="scientific">Kouleothrix aurantiaca</name>
    <dbReference type="NCBI Taxonomy" id="186479"/>
    <lineage>
        <taxon>Bacteria</taxon>
        <taxon>Bacillati</taxon>
        <taxon>Chloroflexota</taxon>
        <taxon>Chloroflexia</taxon>
        <taxon>Chloroflexales</taxon>
        <taxon>Roseiflexineae</taxon>
        <taxon>Roseiflexaceae</taxon>
        <taxon>Kouleothrix</taxon>
    </lineage>
</organism>
<dbReference type="Gene3D" id="3.40.50.1820">
    <property type="entry name" value="alpha/beta hydrolase"/>
    <property type="match status" value="1"/>
</dbReference>
<evidence type="ECO:0000313" key="2">
    <source>
        <dbReference type="Proteomes" id="UP000050509"/>
    </source>
</evidence>
<dbReference type="EMBL" id="LJCR01002691">
    <property type="protein sequence ID" value="KPV48390.1"/>
    <property type="molecule type" value="Genomic_DNA"/>
</dbReference>
<protein>
    <recommendedName>
        <fullName evidence="3">Esterase</fullName>
    </recommendedName>
</protein>
<proteinExistence type="predicted"/>
<dbReference type="InterPro" id="IPR050583">
    <property type="entry name" value="Mycobacterial_A85_antigen"/>
</dbReference>